<feature type="transmembrane region" description="Helical" evidence="1">
    <location>
        <begin position="430"/>
        <end position="450"/>
    </location>
</feature>
<feature type="transmembrane region" description="Helical" evidence="1">
    <location>
        <begin position="38"/>
        <end position="58"/>
    </location>
</feature>
<gene>
    <name evidence="2" type="ORF">FYJ71_05145</name>
</gene>
<dbReference type="Proteomes" id="UP000440713">
    <property type="component" value="Unassembled WGS sequence"/>
</dbReference>
<feature type="transmembrane region" description="Helical" evidence="1">
    <location>
        <begin position="290"/>
        <end position="314"/>
    </location>
</feature>
<keyword evidence="1" id="KW-1133">Transmembrane helix</keyword>
<evidence type="ECO:0000313" key="2">
    <source>
        <dbReference type="EMBL" id="MST62363.1"/>
    </source>
</evidence>
<keyword evidence="1" id="KW-0812">Transmembrane</keyword>
<accession>A0A6N7XFH5</accession>
<comment type="caution">
    <text evidence="2">The sequence shown here is derived from an EMBL/GenBank/DDBJ whole genome shotgun (WGS) entry which is preliminary data.</text>
</comment>
<dbReference type="InterPro" id="IPR011435">
    <property type="entry name" value="UmpAB"/>
</dbReference>
<feature type="transmembrane region" description="Helical" evidence="1">
    <location>
        <begin position="12"/>
        <end position="32"/>
    </location>
</feature>
<evidence type="ECO:0000313" key="3">
    <source>
        <dbReference type="Proteomes" id="UP000440713"/>
    </source>
</evidence>
<feature type="transmembrane region" description="Helical" evidence="1">
    <location>
        <begin position="116"/>
        <end position="137"/>
    </location>
</feature>
<name>A0A6N7XFH5_9FIRM</name>
<feature type="transmembrane region" description="Helical" evidence="1">
    <location>
        <begin position="79"/>
        <end position="96"/>
    </location>
</feature>
<protein>
    <submittedName>
        <fullName evidence="2">DUF1538 domain-containing protein</fullName>
    </submittedName>
</protein>
<feature type="transmembrane region" description="Helical" evidence="1">
    <location>
        <begin position="265"/>
        <end position="283"/>
    </location>
</feature>
<feature type="transmembrane region" description="Helical" evidence="1">
    <location>
        <begin position="373"/>
        <end position="394"/>
    </location>
</feature>
<keyword evidence="1" id="KW-0472">Membrane</keyword>
<feature type="transmembrane region" description="Helical" evidence="1">
    <location>
        <begin position="174"/>
        <end position="197"/>
    </location>
</feature>
<feature type="transmembrane region" description="Helical" evidence="1">
    <location>
        <begin position="334"/>
        <end position="353"/>
    </location>
</feature>
<dbReference type="Pfam" id="PF07556">
    <property type="entry name" value="DUF1538"/>
    <property type="match status" value="2"/>
</dbReference>
<feature type="transmembrane region" description="Helical" evidence="1">
    <location>
        <begin position="209"/>
        <end position="229"/>
    </location>
</feature>
<organism evidence="2 3">
    <name type="scientific">Peptostreptococcus porci</name>
    <dbReference type="NCBI Taxonomy" id="2652282"/>
    <lineage>
        <taxon>Bacteria</taxon>
        <taxon>Bacillati</taxon>
        <taxon>Bacillota</taxon>
        <taxon>Clostridia</taxon>
        <taxon>Peptostreptococcales</taxon>
        <taxon>Peptostreptococcaceae</taxon>
        <taxon>Peptostreptococcus</taxon>
    </lineage>
</organism>
<evidence type="ECO:0000256" key="1">
    <source>
        <dbReference type="SAM" id="Phobius"/>
    </source>
</evidence>
<feature type="transmembrane region" description="Helical" evidence="1">
    <location>
        <begin position="400"/>
        <end position="418"/>
    </location>
</feature>
<keyword evidence="3" id="KW-1185">Reference proteome</keyword>
<dbReference type="AlphaFoldDB" id="A0A6N7XFH5"/>
<dbReference type="RefSeq" id="WP_154537755.1">
    <property type="nucleotide sequence ID" value="NZ_VUNE01000002.1"/>
</dbReference>
<dbReference type="EMBL" id="VUNE01000002">
    <property type="protein sequence ID" value="MST62363.1"/>
    <property type="molecule type" value="Genomic_DNA"/>
</dbReference>
<proteinExistence type="predicted"/>
<sequence length="495" mass="52828">MNVIRSKLKETTFSILPITIIVIILNFTLTPIGGTSLIKFVIGSFLMIVGLAIFLLGIDIGITPVGSIMGQGIAKSNKIWIVAISGMVLGFIISIAEPDLHILANQVSNVTDGVISKNAILICVSIGIAVLISIGLLRIVYNTPLYRVLTVLYGVIFMLSIFSSREFLAISFDASGATTGALTVPFMLALSVGISKIKRDSKASEKDSFGLVAIASTGAIMSVLIMGLIRGINNISGEISISSQNSTQGIIAPFLHGIPHTTMEVLIALSPILIIFLIFDRLYFKLSKQVLYRILFGILFSLIGLVLFLVGVNSGFMKVGEIVGYKLTLLDNNFYPIAIGFVLGTVTILAEPAVHVLTHQIEDVTSGYVDRKLVLITLSIGVAIAVSLSILRILVPKIQLWHYLLPGYAIAIILTYISPKLFVGIAFDSGGVASGPMAATFVLAFAQGIAQGTEGANVVIDGFGIISMIAMTPLIALQILGIVFKRKSSQEVKDD</sequence>
<feature type="transmembrane region" description="Helical" evidence="1">
    <location>
        <begin position="144"/>
        <end position="162"/>
    </location>
</feature>
<reference evidence="2 3" key="1">
    <citation type="submission" date="2019-08" db="EMBL/GenBank/DDBJ databases">
        <title>In-depth cultivation of the pig gut microbiome towards novel bacterial diversity and tailored functional studies.</title>
        <authorList>
            <person name="Wylensek D."/>
            <person name="Hitch T.C.A."/>
            <person name="Clavel T."/>
        </authorList>
    </citation>
    <scope>NUCLEOTIDE SEQUENCE [LARGE SCALE GENOMIC DNA]</scope>
    <source>
        <strain evidence="2 3">WCA-SAB-591-4A-A</strain>
    </source>
</reference>
<feature type="transmembrane region" description="Helical" evidence="1">
    <location>
        <begin position="462"/>
        <end position="484"/>
    </location>
</feature>